<dbReference type="GO" id="GO:0005886">
    <property type="term" value="C:plasma membrane"/>
    <property type="evidence" value="ECO:0007669"/>
    <property type="project" value="UniProtKB-SubCell"/>
</dbReference>
<comment type="subcellular location">
    <subcellularLocation>
        <location evidence="1">Cell membrane</location>
        <topology evidence="1">Multi-pass membrane protein</topology>
    </subcellularLocation>
</comment>
<dbReference type="InterPro" id="IPR002528">
    <property type="entry name" value="MATE_fam"/>
</dbReference>
<dbReference type="PANTHER" id="PTHR43549:SF3">
    <property type="entry name" value="MULTIDRUG RESISTANCE PROTEIN YPNP-RELATED"/>
    <property type="match status" value="1"/>
</dbReference>
<evidence type="ECO:0000256" key="1">
    <source>
        <dbReference type="ARBA" id="ARBA00004651"/>
    </source>
</evidence>
<feature type="transmembrane region" description="Helical" evidence="7">
    <location>
        <begin position="148"/>
        <end position="172"/>
    </location>
</feature>
<dbReference type="EMBL" id="GU474834">
    <property type="protein sequence ID" value="ADI16301.1"/>
    <property type="molecule type" value="Genomic_DNA"/>
</dbReference>
<evidence type="ECO:0000256" key="3">
    <source>
        <dbReference type="ARBA" id="ARBA00022475"/>
    </source>
</evidence>
<name>E0XPG0_9BACT</name>
<dbReference type="Pfam" id="PF01554">
    <property type="entry name" value="MatE"/>
    <property type="match status" value="2"/>
</dbReference>
<evidence type="ECO:0000256" key="2">
    <source>
        <dbReference type="ARBA" id="ARBA00022448"/>
    </source>
</evidence>
<feature type="transmembrane region" description="Helical" evidence="7">
    <location>
        <begin position="399"/>
        <end position="424"/>
    </location>
</feature>
<dbReference type="GO" id="GO:0015297">
    <property type="term" value="F:antiporter activity"/>
    <property type="evidence" value="ECO:0007669"/>
    <property type="project" value="InterPro"/>
</dbReference>
<proteinExistence type="predicted"/>
<feature type="transmembrane region" description="Helical" evidence="7">
    <location>
        <begin position="7"/>
        <end position="26"/>
    </location>
</feature>
<dbReference type="InterPro" id="IPR052031">
    <property type="entry name" value="Membrane_Transporter-Flippase"/>
</dbReference>
<dbReference type="NCBIfam" id="TIGR00797">
    <property type="entry name" value="matE"/>
    <property type="match status" value="1"/>
</dbReference>
<feature type="transmembrane region" description="Helical" evidence="7">
    <location>
        <begin position="38"/>
        <end position="61"/>
    </location>
</feature>
<dbReference type="InterPro" id="IPR048279">
    <property type="entry name" value="MdtK-like"/>
</dbReference>
<keyword evidence="2" id="KW-0813">Transport</keyword>
<keyword evidence="4 7" id="KW-0812">Transmembrane</keyword>
<evidence type="ECO:0000256" key="6">
    <source>
        <dbReference type="ARBA" id="ARBA00023136"/>
    </source>
</evidence>
<evidence type="ECO:0000256" key="5">
    <source>
        <dbReference type="ARBA" id="ARBA00022989"/>
    </source>
</evidence>
<reference evidence="8" key="1">
    <citation type="journal article" date="2011" name="Environ. Microbiol.">
        <title>Time-series analyses of Monterey Bay coastal microbial picoplankton using a 'genome proxy' microarray.</title>
        <authorList>
            <person name="Rich V.I."/>
            <person name="Pham V.D."/>
            <person name="Eppley J."/>
            <person name="Shi Y."/>
            <person name="DeLong E.F."/>
        </authorList>
    </citation>
    <scope>NUCLEOTIDE SEQUENCE</scope>
</reference>
<feature type="transmembrane region" description="Helical" evidence="7">
    <location>
        <begin position="370"/>
        <end position="393"/>
    </location>
</feature>
<feature type="transmembrane region" description="Helical" evidence="7">
    <location>
        <begin position="334"/>
        <end position="358"/>
    </location>
</feature>
<protein>
    <submittedName>
        <fullName evidence="8">Na+-driven multidrug efflux pump</fullName>
    </submittedName>
</protein>
<keyword evidence="5 7" id="KW-1133">Transmembrane helix</keyword>
<organism evidence="8">
    <name type="scientific">uncultured bacterium HF0070_11A08</name>
    <dbReference type="NCBI Taxonomy" id="710812"/>
    <lineage>
        <taxon>Bacteria</taxon>
        <taxon>environmental samples</taxon>
    </lineage>
</organism>
<feature type="transmembrane region" description="Helical" evidence="7">
    <location>
        <begin position="305"/>
        <end position="328"/>
    </location>
</feature>
<evidence type="ECO:0000313" key="8">
    <source>
        <dbReference type="EMBL" id="ADI16301.1"/>
    </source>
</evidence>
<dbReference type="AlphaFoldDB" id="E0XPG0"/>
<feature type="transmembrane region" description="Helical" evidence="7">
    <location>
        <begin position="267"/>
        <end position="284"/>
    </location>
</feature>
<feature type="transmembrane region" description="Helical" evidence="7">
    <location>
        <begin position="115"/>
        <end position="136"/>
    </location>
</feature>
<evidence type="ECO:0000256" key="7">
    <source>
        <dbReference type="SAM" id="Phobius"/>
    </source>
</evidence>
<dbReference type="GO" id="GO:0042910">
    <property type="term" value="F:xenobiotic transmembrane transporter activity"/>
    <property type="evidence" value="ECO:0007669"/>
    <property type="project" value="InterPro"/>
</dbReference>
<keyword evidence="3" id="KW-1003">Cell membrane</keyword>
<dbReference type="PANTHER" id="PTHR43549">
    <property type="entry name" value="MULTIDRUG RESISTANCE PROTEIN YPNP-RELATED"/>
    <property type="match status" value="1"/>
</dbReference>
<feature type="transmembrane region" description="Helical" evidence="7">
    <location>
        <begin position="178"/>
        <end position="199"/>
    </location>
</feature>
<accession>E0XPG0</accession>
<sequence>MPAGIGMLFTTLYNIVDVFFAGLIGTDEQAGLAISFQAFFIFITFGFGLSAAMTALVGNAIGARDDSAASQIAMRGIGFGLLISALLTVVAVWLGPLLIKLVSTEGTYREAGTRYFMILLVAILSFVMSFGINGLLQSQGDTVSMQRAQIGAFFANIGLNPLLVFGLPGVWAGMGFDGIAVATVISQTGVMIYVGRQLFRTELMKKWQLADLLPRLTTSRSIAGQMLPTTMTMMVMMTAVFIVQFYLKTFGTAAVAAYGVALRVEQLFLLPVFGLTGALLPIVAQNYGAGEMERTREALFACWKYGFIFMGVACPVLFFAAPLLMRLFTSDADVIQIGVSYLRVDVFILPIYMMLFAINSFLQALKRPIWTFWIGIYRQSFGVAFFSWVYVYLLDFGVVGVWFGIATSVLTGLLLSLLITGHVARQLLGGLWRRGANSPIAPFD</sequence>
<evidence type="ECO:0000256" key="4">
    <source>
        <dbReference type="ARBA" id="ARBA00022692"/>
    </source>
</evidence>
<feature type="transmembrane region" description="Helical" evidence="7">
    <location>
        <begin position="73"/>
        <end position="95"/>
    </location>
</feature>
<dbReference type="PIRSF" id="PIRSF006603">
    <property type="entry name" value="DinF"/>
    <property type="match status" value="1"/>
</dbReference>
<keyword evidence="6 7" id="KW-0472">Membrane</keyword>